<dbReference type="InterPro" id="IPR005174">
    <property type="entry name" value="KIB1-4_b-propeller"/>
</dbReference>
<dbReference type="InterPro" id="IPR051304">
    <property type="entry name" value="SCF_F-box_domain"/>
</dbReference>
<evidence type="ECO:0000313" key="2">
    <source>
        <dbReference type="EMBL" id="CAA7032990.1"/>
    </source>
</evidence>
<evidence type="ECO:0000313" key="3">
    <source>
        <dbReference type="Proteomes" id="UP000467841"/>
    </source>
</evidence>
<proteinExistence type="predicted"/>
<dbReference type="EMBL" id="CACVBM020001129">
    <property type="protein sequence ID" value="CAA7032990.1"/>
    <property type="molecule type" value="Genomic_DNA"/>
</dbReference>
<name>A0A6D2IZA4_9BRAS</name>
<dbReference type="Pfam" id="PF03478">
    <property type="entry name" value="Beta-prop_KIB1-4"/>
    <property type="match status" value="1"/>
</dbReference>
<dbReference type="PANTHER" id="PTHR47123">
    <property type="entry name" value="F-BOX PROTEIN SKIP23"/>
    <property type="match status" value="1"/>
</dbReference>
<protein>
    <recommendedName>
        <fullName evidence="1">KIB1-4 beta-propeller domain-containing protein</fullName>
    </recommendedName>
</protein>
<evidence type="ECO:0000259" key="1">
    <source>
        <dbReference type="Pfam" id="PF03478"/>
    </source>
</evidence>
<organism evidence="2 3">
    <name type="scientific">Microthlaspi erraticum</name>
    <dbReference type="NCBI Taxonomy" id="1685480"/>
    <lineage>
        <taxon>Eukaryota</taxon>
        <taxon>Viridiplantae</taxon>
        <taxon>Streptophyta</taxon>
        <taxon>Embryophyta</taxon>
        <taxon>Tracheophyta</taxon>
        <taxon>Spermatophyta</taxon>
        <taxon>Magnoliopsida</taxon>
        <taxon>eudicotyledons</taxon>
        <taxon>Gunneridae</taxon>
        <taxon>Pentapetalae</taxon>
        <taxon>rosids</taxon>
        <taxon>malvids</taxon>
        <taxon>Brassicales</taxon>
        <taxon>Brassicaceae</taxon>
        <taxon>Coluteocarpeae</taxon>
        <taxon>Microthlaspi</taxon>
    </lineage>
</organism>
<dbReference type="PANTHER" id="PTHR47123:SF24">
    <property type="entry name" value="LOW PROTEIN: F-BOX_KELCH-REPEAT PROTEIN"/>
    <property type="match status" value="1"/>
</dbReference>
<sequence>MNILDCQILSLGHQYRLKNWNPDAVETSITSVAFVPLNTEGGGEFGVLLYFKGDLLVLTTRAEMKWKLLENVPRKSCMSLATFRGRFYASFFYGRTVVIDPYSLDVTLLIHSELEGFYKHLVPSGNDELFLVDELLTIPAACRVSRLDEENGKWVEVTDVGGRVLFIDQELGNVCCSAKELPDCCGLSGNSIVITGEPENVANTFKYEGIEEYELKFWTVSRERRVTVLSTSPAVALRVELGHCLASFLGKDN</sequence>
<accession>A0A6D2IZA4</accession>
<feature type="domain" description="KIB1-4 beta-propeller" evidence="1">
    <location>
        <begin position="44"/>
        <end position="197"/>
    </location>
</feature>
<dbReference type="Proteomes" id="UP000467841">
    <property type="component" value="Unassembled WGS sequence"/>
</dbReference>
<comment type="caution">
    <text evidence="2">The sequence shown here is derived from an EMBL/GenBank/DDBJ whole genome shotgun (WGS) entry which is preliminary data.</text>
</comment>
<dbReference type="AlphaFoldDB" id="A0A6D2IZA4"/>
<gene>
    <name evidence="2" type="ORF">MERR_LOCUS20225</name>
</gene>
<keyword evidence="3" id="KW-1185">Reference proteome</keyword>
<reference evidence="2" key="1">
    <citation type="submission" date="2020-01" db="EMBL/GenBank/DDBJ databases">
        <authorList>
            <person name="Mishra B."/>
        </authorList>
    </citation>
    <scope>NUCLEOTIDE SEQUENCE [LARGE SCALE GENOMIC DNA]</scope>
</reference>
<dbReference type="OrthoDB" id="1110878at2759"/>